<dbReference type="Ensembl" id="ENSGALT00010019867.1">
    <property type="protein sequence ID" value="ENSGALP00010011415.1"/>
    <property type="gene ID" value="ENSGALG00010008309.1"/>
</dbReference>
<evidence type="ECO:0000256" key="2">
    <source>
        <dbReference type="ARBA" id="ARBA00023157"/>
    </source>
</evidence>
<reference evidence="4" key="2">
    <citation type="submission" date="2025-08" db="UniProtKB">
        <authorList>
            <consortium name="Ensembl"/>
        </authorList>
    </citation>
    <scope>IDENTIFICATION</scope>
    <source>
        <strain evidence="4">broiler</strain>
    </source>
</reference>
<dbReference type="InterPro" id="IPR051102">
    <property type="entry name" value="IgSF_V-set/TM_domain"/>
</dbReference>
<accession>A0A8V0XZG1</accession>
<dbReference type="PANTHER" id="PTHR12207">
    <property type="entry name" value="V-SET AND TRANSMEMBRANE DOMAIN-CONTAINING PROTEIN"/>
    <property type="match status" value="1"/>
</dbReference>
<evidence type="ECO:0000313" key="5">
    <source>
        <dbReference type="Proteomes" id="UP000000539"/>
    </source>
</evidence>
<reference evidence="4" key="3">
    <citation type="submission" date="2025-09" db="UniProtKB">
        <authorList>
            <consortium name="Ensembl"/>
        </authorList>
    </citation>
    <scope>IDENTIFICATION</scope>
    <source>
        <strain evidence="4">broiler</strain>
    </source>
</reference>
<name>A0A8V0XZG1_CHICK</name>
<gene>
    <name evidence="4" type="primary">CD101</name>
</gene>
<evidence type="ECO:0000256" key="3">
    <source>
        <dbReference type="ARBA" id="ARBA00023319"/>
    </source>
</evidence>
<protein>
    <submittedName>
        <fullName evidence="4">CD101 molecule</fullName>
    </submittedName>
</protein>
<dbReference type="Gene3D" id="2.60.40.10">
    <property type="entry name" value="Immunoglobulins"/>
    <property type="match status" value="1"/>
</dbReference>
<evidence type="ECO:0000313" key="4">
    <source>
        <dbReference type="Ensembl" id="ENSGALP00010011415.1"/>
    </source>
</evidence>
<dbReference type="PANTHER" id="PTHR12207:SF32">
    <property type="entry name" value="IG-LIKE DOMAIN-CONTAINING PROTEIN"/>
    <property type="match status" value="1"/>
</dbReference>
<evidence type="ECO:0000256" key="1">
    <source>
        <dbReference type="ARBA" id="ARBA00022729"/>
    </source>
</evidence>
<keyword evidence="5" id="KW-1185">Reference proteome</keyword>
<sequence>MREGVLRNTFPPDKLLSVLLPLCSVIADTLSVSMGPQDLIHTEGDAMELTCKVSRSTILTLSKDFVVMPGPAYAQRFLAGNVRLDKVGSTSYKLSIAAVEPSDQGQLYCEAAEWIEDPDGTWKDISRKQSERTSLVAVFFAQRVVRNRLPREAVDAPSLDVLKAEFYGPGAALPMAVGCGWVGFRVSSNSSLSVTHLLCDGC</sequence>
<organism evidence="4 5">
    <name type="scientific">Gallus gallus</name>
    <name type="common">Chicken</name>
    <dbReference type="NCBI Taxonomy" id="9031"/>
    <lineage>
        <taxon>Eukaryota</taxon>
        <taxon>Metazoa</taxon>
        <taxon>Chordata</taxon>
        <taxon>Craniata</taxon>
        <taxon>Vertebrata</taxon>
        <taxon>Euteleostomi</taxon>
        <taxon>Archelosauria</taxon>
        <taxon>Archosauria</taxon>
        <taxon>Dinosauria</taxon>
        <taxon>Saurischia</taxon>
        <taxon>Theropoda</taxon>
        <taxon>Coelurosauria</taxon>
        <taxon>Aves</taxon>
        <taxon>Neognathae</taxon>
        <taxon>Galloanserae</taxon>
        <taxon>Galliformes</taxon>
        <taxon>Phasianidae</taxon>
        <taxon>Phasianinae</taxon>
        <taxon>Gallus</taxon>
    </lineage>
</organism>
<reference evidence="4" key="1">
    <citation type="submission" date="2020-11" db="EMBL/GenBank/DDBJ databases">
        <title>Gallus gallus (Chicken) genome, bGalGal1, GRCg7b, maternal haplotype autosomes + Z &amp; W.</title>
        <authorList>
            <person name="Warren W."/>
            <person name="Formenti G."/>
            <person name="Fedrigo O."/>
            <person name="Haase B."/>
            <person name="Mountcastle J."/>
            <person name="Balacco J."/>
            <person name="Tracey A."/>
            <person name="Schneider V."/>
            <person name="Okimoto R."/>
            <person name="Cheng H."/>
            <person name="Hawken R."/>
            <person name="Howe K."/>
            <person name="Jarvis E.D."/>
        </authorList>
    </citation>
    <scope>NUCLEOTIDE SEQUENCE [LARGE SCALE GENOMIC DNA]</scope>
    <source>
        <strain evidence="4">Broiler</strain>
    </source>
</reference>
<dbReference type="InterPro" id="IPR036179">
    <property type="entry name" value="Ig-like_dom_sf"/>
</dbReference>
<dbReference type="Proteomes" id="UP000000539">
    <property type="component" value="Chromosome 1"/>
</dbReference>
<dbReference type="OrthoDB" id="9890427at2759"/>
<dbReference type="GeneTree" id="ENSGT00940000155177"/>
<dbReference type="AlphaFoldDB" id="A0A8V0XZG1"/>
<keyword evidence="3" id="KW-0393">Immunoglobulin domain</keyword>
<keyword evidence="2" id="KW-1015">Disulfide bond</keyword>
<keyword evidence="1" id="KW-0732">Signal</keyword>
<dbReference type="SUPFAM" id="SSF48726">
    <property type="entry name" value="Immunoglobulin"/>
    <property type="match status" value="1"/>
</dbReference>
<dbReference type="InterPro" id="IPR013783">
    <property type="entry name" value="Ig-like_fold"/>
</dbReference>
<proteinExistence type="predicted"/>